<accession>A0A1H9RLQ8</accession>
<feature type="transmembrane region" description="Helical" evidence="11">
    <location>
        <begin position="51"/>
        <end position="72"/>
    </location>
</feature>
<evidence type="ECO:0000256" key="2">
    <source>
        <dbReference type="ARBA" id="ARBA00004644"/>
    </source>
</evidence>
<dbReference type="InterPro" id="IPR058533">
    <property type="entry name" value="Cation_efflux_TM"/>
</dbReference>
<evidence type="ECO:0000256" key="6">
    <source>
        <dbReference type="ARBA" id="ARBA00022833"/>
    </source>
</evidence>
<dbReference type="RefSeq" id="WP_091968730.1">
    <property type="nucleotide sequence ID" value="NZ_FOGZ01000008.1"/>
</dbReference>
<dbReference type="PANTHER" id="PTHR31937:SF2">
    <property type="entry name" value="TRANSMEMBRANE PROTEIN 163"/>
    <property type="match status" value="1"/>
</dbReference>
<dbReference type="AlphaFoldDB" id="A0A1H9RLQ8"/>
<evidence type="ECO:0000256" key="11">
    <source>
        <dbReference type="SAM" id="Phobius"/>
    </source>
</evidence>
<dbReference type="Pfam" id="PF01545">
    <property type="entry name" value="Cation_efflux"/>
    <property type="match status" value="1"/>
</dbReference>
<sequence length="212" mass="21832">MTAPTAAAPSDARRRLLERRIRQIVAATVAYNVVEAVVALAAGSAAGSTALLGFGLDSIVEVLSAAAVAWQFAAPDPATRERTALRLIAISFLGVAAFVCLDAALTLAGRRTPEQSAVGIAPAVVSMIVMPGLSVLELRAGRQLGSASAVADSTQTLVCAALSVAVLAGLLLNLTLGWTWADPLAGLVIAVFAVREGLEAWRQTGRDPVRHD</sequence>
<evidence type="ECO:0000313" key="14">
    <source>
        <dbReference type="Proteomes" id="UP000198815"/>
    </source>
</evidence>
<protein>
    <submittedName>
        <fullName evidence="13">Cation efflux family protein</fullName>
    </submittedName>
</protein>
<comment type="similarity">
    <text evidence="3">Belongs to the TMEM163 family.</text>
</comment>
<keyword evidence="5" id="KW-0967">Endosome</keyword>
<evidence type="ECO:0000259" key="12">
    <source>
        <dbReference type="Pfam" id="PF01545"/>
    </source>
</evidence>
<dbReference type="InterPro" id="IPR027469">
    <property type="entry name" value="Cation_efflux_TMD_sf"/>
</dbReference>
<dbReference type="OrthoDB" id="9805136at2"/>
<keyword evidence="4 11" id="KW-0812">Transmembrane</keyword>
<feature type="transmembrane region" description="Helical" evidence="11">
    <location>
        <begin position="24"/>
        <end position="45"/>
    </location>
</feature>
<dbReference type="EMBL" id="FOGZ01000008">
    <property type="protein sequence ID" value="SER73781.1"/>
    <property type="molecule type" value="Genomic_DNA"/>
</dbReference>
<dbReference type="PANTHER" id="PTHR31937">
    <property type="entry name" value="TRANSMEMBRANE PROTEIN 163"/>
    <property type="match status" value="1"/>
</dbReference>
<evidence type="ECO:0000256" key="4">
    <source>
        <dbReference type="ARBA" id="ARBA00022692"/>
    </source>
</evidence>
<organism evidence="13 14">
    <name type="scientific">Propionibacterium cyclohexanicum</name>
    <dbReference type="NCBI Taxonomy" id="64702"/>
    <lineage>
        <taxon>Bacteria</taxon>
        <taxon>Bacillati</taxon>
        <taxon>Actinomycetota</taxon>
        <taxon>Actinomycetes</taxon>
        <taxon>Propionibacteriales</taxon>
        <taxon>Propionibacteriaceae</taxon>
        <taxon>Propionibacterium</taxon>
    </lineage>
</organism>
<evidence type="ECO:0000313" key="13">
    <source>
        <dbReference type="EMBL" id="SER73781.1"/>
    </source>
</evidence>
<dbReference type="GO" id="GO:0008324">
    <property type="term" value="F:monoatomic cation transmembrane transporter activity"/>
    <property type="evidence" value="ECO:0007669"/>
    <property type="project" value="InterPro"/>
</dbReference>
<dbReference type="InterPro" id="IPR026765">
    <property type="entry name" value="Tmem163"/>
</dbReference>
<feature type="transmembrane region" description="Helical" evidence="11">
    <location>
        <begin position="117"/>
        <end position="136"/>
    </location>
</feature>
<evidence type="ECO:0000256" key="7">
    <source>
        <dbReference type="ARBA" id="ARBA00022989"/>
    </source>
</evidence>
<proteinExistence type="inferred from homology"/>
<keyword evidence="9 11" id="KW-0472">Membrane</keyword>
<dbReference type="GO" id="GO:0016020">
    <property type="term" value="C:membrane"/>
    <property type="evidence" value="ECO:0007669"/>
    <property type="project" value="InterPro"/>
</dbReference>
<dbReference type="SUPFAM" id="SSF161111">
    <property type="entry name" value="Cation efflux protein transmembrane domain-like"/>
    <property type="match status" value="1"/>
</dbReference>
<evidence type="ECO:0000256" key="5">
    <source>
        <dbReference type="ARBA" id="ARBA00022753"/>
    </source>
</evidence>
<comment type="subcellular location">
    <subcellularLocation>
        <location evidence="2">Cytoplasmic vesicle</location>
        <location evidence="2">Secretory vesicle</location>
        <location evidence="2">Synaptic vesicle membrane</location>
        <topology evidence="2">Multi-pass membrane protein</topology>
    </subcellularLocation>
    <subcellularLocation>
        <location evidence="1">Early endosome membrane</location>
    </subcellularLocation>
</comment>
<dbReference type="GO" id="GO:0031410">
    <property type="term" value="C:cytoplasmic vesicle"/>
    <property type="evidence" value="ECO:0007669"/>
    <property type="project" value="UniProtKB-KW"/>
</dbReference>
<evidence type="ECO:0000256" key="9">
    <source>
        <dbReference type="ARBA" id="ARBA00023136"/>
    </source>
</evidence>
<keyword evidence="6" id="KW-0862">Zinc</keyword>
<evidence type="ECO:0000256" key="3">
    <source>
        <dbReference type="ARBA" id="ARBA00008731"/>
    </source>
</evidence>
<feature type="transmembrane region" description="Helical" evidence="11">
    <location>
        <begin position="84"/>
        <end position="105"/>
    </location>
</feature>
<dbReference type="Gene3D" id="1.20.1510.10">
    <property type="entry name" value="Cation efflux protein transmembrane domain"/>
    <property type="match status" value="1"/>
</dbReference>
<keyword evidence="14" id="KW-1185">Reference proteome</keyword>
<keyword evidence="10" id="KW-0968">Cytoplasmic vesicle</keyword>
<feature type="domain" description="Cation efflux protein transmembrane" evidence="12">
    <location>
        <begin position="89"/>
        <end position="204"/>
    </location>
</feature>
<dbReference type="STRING" id="64702.SAMN05443377_10823"/>
<evidence type="ECO:0000256" key="10">
    <source>
        <dbReference type="ARBA" id="ARBA00023329"/>
    </source>
</evidence>
<evidence type="ECO:0000256" key="1">
    <source>
        <dbReference type="ARBA" id="ARBA00004146"/>
    </source>
</evidence>
<gene>
    <name evidence="13" type="ORF">SAMN05443377_10823</name>
</gene>
<evidence type="ECO:0000256" key="8">
    <source>
        <dbReference type="ARBA" id="ARBA00023018"/>
    </source>
</evidence>
<reference evidence="13 14" key="1">
    <citation type="submission" date="2016-10" db="EMBL/GenBank/DDBJ databases">
        <authorList>
            <person name="de Groot N.N."/>
        </authorList>
    </citation>
    <scope>NUCLEOTIDE SEQUENCE [LARGE SCALE GENOMIC DNA]</scope>
    <source>
        <strain evidence="13 14">DSM 16859</strain>
    </source>
</reference>
<name>A0A1H9RLQ8_9ACTN</name>
<keyword evidence="8" id="KW-0770">Synapse</keyword>
<feature type="transmembrane region" description="Helical" evidence="11">
    <location>
        <begin position="157"/>
        <end position="178"/>
    </location>
</feature>
<dbReference type="Proteomes" id="UP000198815">
    <property type="component" value="Unassembled WGS sequence"/>
</dbReference>
<keyword evidence="7 11" id="KW-1133">Transmembrane helix</keyword>